<accession>A0A432WTD0</accession>
<dbReference type="Proteomes" id="UP000286934">
    <property type="component" value="Unassembled WGS sequence"/>
</dbReference>
<dbReference type="InterPro" id="IPR046634">
    <property type="entry name" value="DUF6746"/>
</dbReference>
<dbReference type="OrthoDB" id="5975812at2"/>
<comment type="caution">
    <text evidence="1">The sequence shown here is derived from an EMBL/GenBank/DDBJ whole genome shotgun (WGS) entry which is preliminary data.</text>
</comment>
<dbReference type="EMBL" id="PIPP01000003">
    <property type="protein sequence ID" value="RUO37030.1"/>
    <property type="molecule type" value="Genomic_DNA"/>
</dbReference>
<dbReference type="Pfam" id="PF20531">
    <property type="entry name" value="DUF6746"/>
    <property type="match status" value="1"/>
</dbReference>
<keyword evidence="2" id="KW-1185">Reference proteome</keyword>
<organism evidence="1 2">
    <name type="scientific">Aliidiomarina shirensis</name>
    <dbReference type="NCBI Taxonomy" id="1048642"/>
    <lineage>
        <taxon>Bacteria</taxon>
        <taxon>Pseudomonadati</taxon>
        <taxon>Pseudomonadota</taxon>
        <taxon>Gammaproteobacteria</taxon>
        <taxon>Alteromonadales</taxon>
        <taxon>Idiomarinaceae</taxon>
        <taxon>Aliidiomarina</taxon>
    </lineage>
</organism>
<gene>
    <name evidence="1" type="ORF">CWE13_08180</name>
</gene>
<reference evidence="2" key="1">
    <citation type="journal article" date="2018" name="Front. Microbiol.">
        <title>Genome-Based Analysis Reveals the Taxonomy and Diversity of the Family Idiomarinaceae.</title>
        <authorList>
            <person name="Liu Y."/>
            <person name="Lai Q."/>
            <person name="Shao Z."/>
        </authorList>
    </citation>
    <scope>NUCLEOTIDE SEQUENCE [LARGE SCALE GENOMIC DNA]</scope>
    <source>
        <strain evidence="2">AIS</strain>
    </source>
</reference>
<name>A0A432WTD0_9GAMM</name>
<sequence length="108" mass="12382">MAFDAPAQERFDHFKGEQSTSLEEALANFAEYNEKLEVVLNGELEPADMAEIHQLTYTLENALERINIELAQLAETLEEVHLGSEQLAYDRVREAARLYLETARKIEK</sequence>
<protein>
    <submittedName>
        <fullName evidence="1">Uncharacterized protein</fullName>
    </submittedName>
</protein>
<dbReference type="AlphaFoldDB" id="A0A432WTD0"/>
<proteinExistence type="predicted"/>
<evidence type="ECO:0000313" key="1">
    <source>
        <dbReference type="EMBL" id="RUO37030.1"/>
    </source>
</evidence>
<evidence type="ECO:0000313" key="2">
    <source>
        <dbReference type="Proteomes" id="UP000286934"/>
    </source>
</evidence>